<dbReference type="GO" id="GO:0016020">
    <property type="term" value="C:membrane"/>
    <property type="evidence" value="ECO:0007669"/>
    <property type="project" value="InterPro"/>
</dbReference>
<evidence type="ECO:0000256" key="3">
    <source>
        <dbReference type="ARBA" id="ARBA00023002"/>
    </source>
</evidence>
<dbReference type="SUPFAM" id="SSF56176">
    <property type="entry name" value="FAD-binding/transporter-associated domain-like"/>
    <property type="match status" value="1"/>
</dbReference>
<dbReference type="STRING" id="1353009.A0A1Y2IST2"/>
<keyword evidence="3" id="KW-0560">Oxidoreductase</keyword>
<dbReference type="PIRSF" id="PIRSF000136">
    <property type="entry name" value="LGO_GLO"/>
    <property type="match status" value="1"/>
</dbReference>
<dbReference type="EMBL" id="KZ084099">
    <property type="protein sequence ID" value="OSD03684.1"/>
    <property type="molecule type" value="Genomic_DNA"/>
</dbReference>
<gene>
    <name evidence="6" type="ORF">PYCCODRAFT_1434078</name>
</gene>
<comment type="pathway">
    <text evidence="1">Cofactor biosynthesis; D-erythroascorbate biosynthesis; dehydro-D-arabinono-1,4-lactone from D-arabinose: step 2/2.</text>
</comment>
<dbReference type="AlphaFoldDB" id="A0A1Y2IST2"/>
<dbReference type="InterPro" id="IPR006094">
    <property type="entry name" value="Oxid_FAD_bind_N"/>
</dbReference>
<dbReference type="UniPathway" id="UPA00771">
    <property type="reaction ID" value="UER00766"/>
</dbReference>
<dbReference type="GO" id="GO:0071949">
    <property type="term" value="F:FAD binding"/>
    <property type="evidence" value="ECO:0007669"/>
    <property type="project" value="InterPro"/>
</dbReference>
<evidence type="ECO:0000259" key="5">
    <source>
        <dbReference type="PROSITE" id="PS51387"/>
    </source>
</evidence>
<dbReference type="GO" id="GO:0003885">
    <property type="term" value="F:D-arabinono-1,4-lactone oxidase activity"/>
    <property type="evidence" value="ECO:0007669"/>
    <property type="project" value="UniProtKB-EC"/>
</dbReference>
<dbReference type="PROSITE" id="PS51387">
    <property type="entry name" value="FAD_PCMH"/>
    <property type="match status" value="1"/>
</dbReference>
<feature type="domain" description="FAD-binding PCMH-type" evidence="5">
    <location>
        <begin position="51"/>
        <end position="221"/>
    </location>
</feature>
<dbReference type="InterPro" id="IPR016166">
    <property type="entry name" value="FAD-bd_PCMH"/>
</dbReference>
<dbReference type="InterPro" id="IPR036318">
    <property type="entry name" value="FAD-bd_PCMH-like_sf"/>
</dbReference>
<dbReference type="PANTHER" id="PTHR43762">
    <property type="entry name" value="L-GULONOLACTONE OXIDASE"/>
    <property type="match status" value="1"/>
</dbReference>
<organism evidence="6 7">
    <name type="scientific">Trametes coccinea (strain BRFM310)</name>
    <name type="common">Pycnoporus coccineus</name>
    <dbReference type="NCBI Taxonomy" id="1353009"/>
    <lineage>
        <taxon>Eukaryota</taxon>
        <taxon>Fungi</taxon>
        <taxon>Dikarya</taxon>
        <taxon>Basidiomycota</taxon>
        <taxon>Agaricomycotina</taxon>
        <taxon>Agaricomycetes</taxon>
        <taxon>Polyporales</taxon>
        <taxon>Polyporaceae</taxon>
        <taxon>Trametes</taxon>
    </lineage>
</organism>
<dbReference type="InterPro" id="IPR016171">
    <property type="entry name" value="Vanillyl_alc_oxidase_C-sub2"/>
</dbReference>
<name>A0A1Y2IST2_TRAC3</name>
<dbReference type="Pfam" id="PF04030">
    <property type="entry name" value="ALO"/>
    <property type="match status" value="1"/>
</dbReference>
<evidence type="ECO:0000256" key="2">
    <source>
        <dbReference type="ARBA" id="ARBA00013136"/>
    </source>
</evidence>
<dbReference type="Gene3D" id="3.30.43.10">
    <property type="entry name" value="Uridine Diphospho-n-acetylenolpyruvylglucosamine Reductase, domain 2"/>
    <property type="match status" value="1"/>
</dbReference>
<dbReference type="Proteomes" id="UP000193067">
    <property type="component" value="Unassembled WGS sequence"/>
</dbReference>
<evidence type="ECO:0000256" key="1">
    <source>
        <dbReference type="ARBA" id="ARBA00005083"/>
    </source>
</evidence>
<dbReference type="GO" id="GO:0005739">
    <property type="term" value="C:mitochondrion"/>
    <property type="evidence" value="ECO:0007669"/>
    <property type="project" value="TreeGrafter"/>
</dbReference>
<dbReference type="OrthoDB" id="610608at2759"/>
<dbReference type="InterPro" id="IPR016167">
    <property type="entry name" value="FAD-bd_PCMH_sub1"/>
</dbReference>
<dbReference type="Gene3D" id="3.30.465.10">
    <property type="match status" value="1"/>
</dbReference>
<protein>
    <recommendedName>
        <fullName evidence="2">D-arabinono-1,4-lactone oxidase</fullName>
        <ecNumber evidence="2">1.1.3.37</ecNumber>
    </recommendedName>
    <alternativeName>
        <fullName evidence="4">L-galactono-gamma-lactone oxidase</fullName>
    </alternativeName>
</protein>
<keyword evidence="7" id="KW-1185">Reference proteome</keyword>
<reference evidence="6 7" key="1">
    <citation type="journal article" date="2015" name="Biotechnol. Biofuels">
        <title>Enhanced degradation of softwood versus hardwood by the white-rot fungus Pycnoporus coccineus.</title>
        <authorList>
            <person name="Couturier M."/>
            <person name="Navarro D."/>
            <person name="Chevret D."/>
            <person name="Henrissat B."/>
            <person name="Piumi F."/>
            <person name="Ruiz-Duenas F.J."/>
            <person name="Martinez A.T."/>
            <person name="Grigoriev I.V."/>
            <person name="Riley R."/>
            <person name="Lipzen A."/>
            <person name="Berrin J.G."/>
            <person name="Master E.R."/>
            <person name="Rosso M.N."/>
        </authorList>
    </citation>
    <scope>NUCLEOTIDE SEQUENCE [LARGE SCALE GENOMIC DNA]</scope>
    <source>
        <strain evidence="6 7">BRFM310</strain>
    </source>
</reference>
<sequence length="493" mass="56058">MPSADVKSPPGPPAASKMHDIPLHSLHQLLAPITIRREHPKASFTNWGLSYTCRPLSVFVPESEYHCRLIVELARREGKTVRTAGVGHSPSDLACTTEYMLRTEKLNKVIEVNTEKRFVVAQAGIILHDLHATLGQYGLAMRNLGSISDQTLGGVVTTATHGTGMNFPVLSMDVLALVILLADGSRVRCSRDERPELFMASICGLGATGIILEITLALEPAFMLKEIQENQPFDDVVRNLDSIARQAEHVRLWWFPQADVVRVSSSNRTNEPRNPVGTWLWHSIVGYHLLQFLLFVARYVPVLNIWLGRFMAWLAGDRMVSVDDSHRIFNIDCKYPQYTTEWAVPYDRAQACLRDVRDWLEREFADPSGLRPHASFEIRFSAADDIWLSPSNGQLSCWIGVVQFKPYGLNVPYRELFSRFEQIMVKYSGKPHWAKSHPLGPDELRRLYPRFDDFVRVLEEVDPQGIFRNPYIQRHIFGKQGAEYGPRVFKKLP</sequence>
<dbReference type="Pfam" id="PF01565">
    <property type="entry name" value="FAD_binding_4"/>
    <property type="match status" value="1"/>
</dbReference>
<evidence type="ECO:0000313" key="7">
    <source>
        <dbReference type="Proteomes" id="UP000193067"/>
    </source>
</evidence>
<dbReference type="Gene3D" id="1.10.45.10">
    <property type="entry name" value="Vanillyl-alcohol Oxidase, Chain A, domain 4"/>
    <property type="match status" value="1"/>
</dbReference>
<accession>A0A1Y2IST2</accession>
<proteinExistence type="predicted"/>
<dbReference type="InterPro" id="IPR016169">
    <property type="entry name" value="FAD-bd_PCMH_sub2"/>
</dbReference>
<dbReference type="EC" id="1.1.3.37" evidence="2"/>
<dbReference type="PANTHER" id="PTHR43762:SF1">
    <property type="entry name" value="D-ARABINONO-1,4-LACTONE OXIDASE"/>
    <property type="match status" value="1"/>
</dbReference>
<dbReference type="InterPro" id="IPR007173">
    <property type="entry name" value="ALO_C"/>
</dbReference>
<dbReference type="Gene3D" id="3.30.70.2520">
    <property type="match status" value="1"/>
</dbReference>
<evidence type="ECO:0000256" key="4">
    <source>
        <dbReference type="ARBA" id="ARBA00033418"/>
    </source>
</evidence>
<evidence type="ECO:0000313" key="6">
    <source>
        <dbReference type="EMBL" id="OSD03684.1"/>
    </source>
</evidence>
<dbReference type="InterPro" id="IPR010031">
    <property type="entry name" value="FAD_lactone_oxidase-like"/>
</dbReference>